<keyword evidence="4" id="KW-1185">Reference proteome</keyword>
<accession>A0A7W2TX72</accession>
<evidence type="ECO:0000256" key="2">
    <source>
        <dbReference type="SAM" id="Phobius"/>
    </source>
</evidence>
<reference evidence="3 4" key="1">
    <citation type="submission" date="2020-07" db="EMBL/GenBank/DDBJ databases">
        <title>Halieaceae bacterium, F7430, whole genome shotgun sequencing project.</title>
        <authorList>
            <person name="Jiang S."/>
            <person name="Liu Z.W."/>
            <person name="Du Z.J."/>
        </authorList>
    </citation>
    <scope>NUCLEOTIDE SEQUENCE [LARGE SCALE GENOMIC DNA]</scope>
    <source>
        <strain evidence="3 4">F7430</strain>
    </source>
</reference>
<evidence type="ECO:0000313" key="4">
    <source>
        <dbReference type="Proteomes" id="UP000539350"/>
    </source>
</evidence>
<dbReference type="AlphaFoldDB" id="A0A7W2TX72"/>
<evidence type="ECO:0000256" key="1">
    <source>
        <dbReference type="SAM" id="MobiDB-lite"/>
    </source>
</evidence>
<dbReference type="Proteomes" id="UP000539350">
    <property type="component" value="Unassembled WGS sequence"/>
</dbReference>
<feature type="transmembrane region" description="Helical" evidence="2">
    <location>
        <begin position="30"/>
        <end position="49"/>
    </location>
</feature>
<name>A0A7W2TX72_9GAMM</name>
<feature type="compositionally biased region" description="Polar residues" evidence="1">
    <location>
        <begin position="91"/>
        <end position="105"/>
    </location>
</feature>
<dbReference type="EMBL" id="JACFXU010000014">
    <property type="protein sequence ID" value="MBA6413605.1"/>
    <property type="molecule type" value="Genomic_DNA"/>
</dbReference>
<protein>
    <submittedName>
        <fullName evidence="3">Uncharacterized protein</fullName>
    </submittedName>
</protein>
<keyword evidence="2" id="KW-0472">Membrane</keyword>
<proteinExistence type="predicted"/>
<keyword evidence="2" id="KW-1133">Transmembrane helix</keyword>
<gene>
    <name evidence="3" type="ORF">H2508_10835</name>
</gene>
<sequence length="129" mass="14093">MMKMTRIVSVGLLVVGIVEIAFMGAGAGLYGWYLLLALWVMALFIRFILAGVDAFKAVFAMGPDGAIALPEYEKKMASFARTSNREDKGPSSRNTFGNGNQNGTENFIDDDIIIPICPEKDPFGELYGF</sequence>
<organism evidence="3 4">
    <name type="scientific">Sediminihaliea albiluteola</name>
    <dbReference type="NCBI Taxonomy" id="2758564"/>
    <lineage>
        <taxon>Bacteria</taxon>
        <taxon>Pseudomonadati</taxon>
        <taxon>Pseudomonadota</taxon>
        <taxon>Gammaproteobacteria</taxon>
        <taxon>Cellvibrionales</taxon>
        <taxon>Halieaceae</taxon>
        <taxon>Sediminihaliea</taxon>
    </lineage>
</organism>
<evidence type="ECO:0000313" key="3">
    <source>
        <dbReference type="EMBL" id="MBA6413605.1"/>
    </source>
</evidence>
<feature type="region of interest" description="Disordered" evidence="1">
    <location>
        <begin position="80"/>
        <end position="106"/>
    </location>
</feature>
<keyword evidence="2" id="KW-0812">Transmembrane</keyword>
<comment type="caution">
    <text evidence="3">The sequence shown here is derived from an EMBL/GenBank/DDBJ whole genome shotgun (WGS) entry which is preliminary data.</text>
</comment>
<dbReference type="RefSeq" id="WP_182173125.1">
    <property type="nucleotide sequence ID" value="NZ_JACFXU010000014.1"/>
</dbReference>